<reference evidence="3" key="1">
    <citation type="submission" date="2016-11" db="UniProtKB">
        <authorList>
            <consortium name="WormBaseParasite"/>
        </authorList>
    </citation>
    <scope>IDENTIFICATION</scope>
</reference>
<protein>
    <submittedName>
        <fullName evidence="3">Glycoprotein</fullName>
    </submittedName>
</protein>
<feature type="transmembrane region" description="Helical" evidence="1">
    <location>
        <begin position="9"/>
        <end position="27"/>
    </location>
</feature>
<keyword evidence="1" id="KW-0472">Membrane</keyword>
<evidence type="ECO:0000256" key="1">
    <source>
        <dbReference type="SAM" id="Phobius"/>
    </source>
</evidence>
<dbReference type="WBParaSite" id="Hba_13391">
    <property type="protein sequence ID" value="Hba_13391"/>
    <property type="gene ID" value="Hba_13391"/>
</dbReference>
<evidence type="ECO:0000313" key="3">
    <source>
        <dbReference type="WBParaSite" id="Hba_13391"/>
    </source>
</evidence>
<accession>A0A1I7X7M0</accession>
<dbReference type="Proteomes" id="UP000095283">
    <property type="component" value="Unplaced"/>
</dbReference>
<evidence type="ECO:0000313" key="2">
    <source>
        <dbReference type="Proteomes" id="UP000095283"/>
    </source>
</evidence>
<name>A0A1I7X7M0_HETBA</name>
<keyword evidence="2" id="KW-1185">Reference proteome</keyword>
<organism evidence="2 3">
    <name type="scientific">Heterorhabditis bacteriophora</name>
    <name type="common">Entomopathogenic nematode worm</name>
    <dbReference type="NCBI Taxonomy" id="37862"/>
    <lineage>
        <taxon>Eukaryota</taxon>
        <taxon>Metazoa</taxon>
        <taxon>Ecdysozoa</taxon>
        <taxon>Nematoda</taxon>
        <taxon>Chromadorea</taxon>
        <taxon>Rhabditida</taxon>
        <taxon>Rhabditina</taxon>
        <taxon>Rhabditomorpha</taxon>
        <taxon>Strongyloidea</taxon>
        <taxon>Heterorhabditidae</taxon>
        <taxon>Heterorhabditis</taxon>
    </lineage>
</organism>
<dbReference type="AlphaFoldDB" id="A0A1I7X7M0"/>
<sequence length="161" mass="18674">MFCSLNKNSGVKVCVIIAVFMTIYGLVNSYCSTIMRFEENKSRSVEMKTRWTQDDYRFTIENGEWGESLPFHPFENTCKFPLPNTYASDIATWGLSERLRVRNCPVEDFDFASMDNEGAMYVHPHYTEYPNVASDIKCKASVLFTLLIIFCAGQIRHMNYR</sequence>
<keyword evidence="1" id="KW-1133">Transmembrane helix</keyword>
<keyword evidence="1" id="KW-0812">Transmembrane</keyword>
<proteinExistence type="predicted"/>